<protein>
    <recommendedName>
        <fullName evidence="2">Tyr recombinase domain-containing protein</fullName>
    </recommendedName>
</protein>
<dbReference type="SUPFAM" id="SSF56349">
    <property type="entry name" value="DNA breaking-rejoining enzymes"/>
    <property type="match status" value="1"/>
</dbReference>
<dbReference type="CDD" id="cd01189">
    <property type="entry name" value="INT_ICEBs1_C_like"/>
    <property type="match status" value="1"/>
</dbReference>
<feature type="domain" description="Tyr recombinase" evidence="2">
    <location>
        <begin position="1"/>
        <end position="99"/>
    </location>
</feature>
<keyword evidence="1" id="KW-0233">DNA recombination</keyword>
<dbReference type="Pfam" id="PF00589">
    <property type="entry name" value="Phage_integrase"/>
    <property type="match status" value="1"/>
</dbReference>
<dbReference type="InterPro" id="IPR002104">
    <property type="entry name" value="Integrase_catalytic"/>
</dbReference>
<dbReference type="GO" id="GO:0015074">
    <property type="term" value="P:DNA integration"/>
    <property type="evidence" value="ECO:0007669"/>
    <property type="project" value="InterPro"/>
</dbReference>
<dbReference type="InterPro" id="IPR011010">
    <property type="entry name" value="DNA_brk_join_enz"/>
</dbReference>
<dbReference type="EMBL" id="UINC01050841">
    <property type="protein sequence ID" value="SVB64290.1"/>
    <property type="molecule type" value="Genomic_DNA"/>
</dbReference>
<dbReference type="InterPro" id="IPR013762">
    <property type="entry name" value="Integrase-like_cat_sf"/>
</dbReference>
<dbReference type="GO" id="GO:0006310">
    <property type="term" value="P:DNA recombination"/>
    <property type="evidence" value="ECO:0007669"/>
    <property type="project" value="UniProtKB-KW"/>
</dbReference>
<dbReference type="Gene3D" id="1.10.443.10">
    <property type="entry name" value="Intergrase catalytic core"/>
    <property type="match status" value="1"/>
</dbReference>
<sequence length="112" mass="12375">ERDADLLDIPLTDESLVFGRPDGSPRGPSTLTLAFRRLTRRLGFTGVRLHDLRHTHATLMMEQGVNPKVVSERLGHASVVITLDTYSHVLPNMQEEAVAKFEAAMAVAEVVQ</sequence>
<gene>
    <name evidence="3" type="ORF">METZ01_LOCUS217144</name>
</gene>
<evidence type="ECO:0000313" key="3">
    <source>
        <dbReference type="EMBL" id="SVB64290.1"/>
    </source>
</evidence>
<feature type="non-terminal residue" evidence="3">
    <location>
        <position position="1"/>
    </location>
</feature>
<dbReference type="PANTHER" id="PTHR30349">
    <property type="entry name" value="PHAGE INTEGRASE-RELATED"/>
    <property type="match status" value="1"/>
</dbReference>
<dbReference type="PROSITE" id="PS51898">
    <property type="entry name" value="TYR_RECOMBINASE"/>
    <property type="match status" value="1"/>
</dbReference>
<organism evidence="3">
    <name type="scientific">marine metagenome</name>
    <dbReference type="NCBI Taxonomy" id="408172"/>
    <lineage>
        <taxon>unclassified sequences</taxon>
        <taxon>metagenomes</taxon>
        <taxon>ecological metagenomes</taxon>
    </lineage>
</organism>
<dbReference type="InterPro" id="IPR050090">
    <property type="entry name" value="Tyrosine_recombinase_XerCD"/>
</dbReference>
<proteinExistence type="predicted"/>
<evidence type="ECO:0000256" key="1">
    <source>
        <dbReference type="ARBA" id="ARBA00023172"/>
    </source>
</evidence>
<evidence type="ECO:0000259" key="2">
    <source>
        <dbReference type="PROSITE" id="PS51898"/>
    </source>
</evidence>
<name>A0A382FMP1_9ZZZZ</name>
<reference evidence="3" key="1">
    <citation type="submission" date="2018-05" db="EMBL/GenBank/DDBJ databases">
        <authorList>
            <person name="Lanie J.A."/>
            <person name="Ng W.-L."/>
            <person name="Kazmierczak K.M."/>
            <person name="Andrzejewski T.M."/>
            <person name="Davidsen T.M."/>
            <person name="Wayne K.J."/>
            <person name="Tettelin H."/>
            <person name="Glass J.I."/>
            <person name="Rusch D."/>
            <person name="Podicherti R."/>
            <person name="Tsui H.-C.T."/>
            <person name="Winkler M.E."/>
        </authorList>
    </citation>
    <scope>NUCLEOTIDE SEQUENCE</scope>
</reference>
<dbReference type="PANTHER" id="PTHR30349:SF64">
    <property type="entry name" value="PROPHAGE INTEGRASE INTD-RELATED"/>
    <property type="match status" value="1"/>
</dbReference>
<accession>A0A382FMP1</accession>
<dbReference type="AlphaFoldDB" id="A0A382FMP1"/>
<dbReference type="GO" id="GO:0003677">
    <property type="term" value="F:DNA binding"/>
    <property type="evidence" value="ECO:0007669"/>
    <property type="project" value="InterPro"/>
</dbReference>